<protein>
    <submittedName>
        <fullName evidence="1">Uncharacterized protein</fullName>
    </submittedName>
</protein>
<proteinExistence type="predicted"/>
<dbReference type="EMBL" id="CP062310">
    <property type="protein sequence ID" value="QOJ78524.1"/>
    <property type="molecule type" value="Genomic_DNA"/>
</dbReference>
<reference evidence="1 2" key="1">
    <citation type="submission" date="2020-10" db="EMBL/GenBank/DDBJ databases">
        <title>Thermofilum lucidum 3507LT sp. nov. a novel member of Thermofilaceae family isolated from Chile hot spring, and proposal of description order Thermofilales.</title>
        <authorList>
            <person name="Zayulina K.S."/>
            <person name="Elcheninov A.G."/>
            <person name="Toshchakov S.V."/>
            <person name="Kublanov I.V."/>
        </authorList>
    </citation>
    <scope>NUCLEOTIDE SEQUENCE [LARGE SCALE GENOMIC DNA]</scope>
    <source>
        <strain evidence="1 2">3507LT</strain>
    </source>
</reference>
<dbReference type="RefSeq" id="WP_192818496.1">
    <property type="nucleotide sequence ID" value="NZ_CP062310.1"/>
</dbReference>
<dbReference type="InParanoid" id="A0A7L9FHY7"/>
<dbReference type="GeneID" id="59149659"/>
<dbReference type="KEGG" id="thel:IG193_07145"/>
<name>A0A7L9FHY7_9CREN</name>
<organism evidence="1 2">
    <name type="scientific">Infirmifilum lucidum</name>
    <dbReference type="NCBI Taxonomy" id="2776706"/>
    <lineage>
        <taxon>Archaea</taxon>
        <taxon>Thermoproteota</taxon>
        <taxon>Thermoprotei</taxon>
        <taxon>Thermofilales</taxon>
        <taxon>Thermofilaceae</taxon>
        <taxon>Infirmifilum</taxon>
    </lineage>
</organism>
<gene>
    <name evidence="1" type="ORF">IG193_07145</name>
</gene>
<evidence type="ECO:0000313" key="2">
    <source>
        <dbReference type="Proteomes" id="UP000594121"/>
    </source>
</evidence>
<dbReference type="Proteomes" id="UP000594121">
    <property type="component" value="Chromosome"/>
</dbReference>
<evidence type="ECO:0000313" key="1">
    <source>
        <dbReference type="EMBL" id="QOJ78524.1"/>
    </source>
</evidence>
<keyword evidence="2" id="KW-1185">Reference proteome</keyword>
<sequence length="76" mass="8821">MRIAFVVLPNHLAFYLVVLKPQNKQCFYGWEEMEEITMEEFLKRVAGKRIRVKQVVAPPPGVVIESMGNLYLVKVK</sequence>
<accession>A0A7L9FHY7</accession>
<dbReference type="AlphaFoldDB" id="A0A7L9FHY7"/>